<keyword evidence="3" id="KW-1185">Reference proteome</keyword>
<dbReference type="EMBL" id="CP059734">
    <property type="protein sequence ID" value="WDE09068.1"/>
    <property type="molecule type" value="Genomic_DNA"/>
</dbReference>
<dbReference type="AlphaFoldDB" id="A0AAE9ZEH0"/>
<gene>
    <name evidence="2" type="ORF">SG34_030305</name>
</gene>
<name>A0AAE9ZEH0_9GAMM</name>
<proteinExistence type="predicted"/>
<protein>
    <submittedName>
        <fullName evidence="2">Uncharacterized protein</fullName>
    </submittedName>
</protein>
<accession>A0AAE9ZEH0</accession>
<sequence length="121" mass="13596">MSEHNPSPENEATGDKTDETSCEHMELEASTEDFETEDLEADEETSLGHEVLHLCDDFARFSDECAFLCDAYAAVVSEPACIGEMTASGLGLSSYKLKKQVEDFYYRIANIHARWQKEIGY</sequence>
<evidence type="ECO:0000256" key="1">
    <source>
        <dbReference type="SAM" id="MobiDB-lite"/>
    </source>
</evidence>
<organism evidence="2 3">
    <name type="scientific">Thalassomonas viridans</name>
    <dbReference type="NCBI Taxonomy" id="137584"/>
    <lineage>
        <taxon>Bacteria</taxon>
        <taxon>Pseudomonadati</taxon>
        <taxon>Pseudomonadota</taxon>
        <taxon>Gammaproteobacteria</taxon>
        <taxon>Alteromonadales</taxon>
        <taxon>Colwelliaceae</taxon>
        <taxon>Thalassomonas</taxon>
    </lineage>
</organism>
<feature type="compositionally biased region" description="Acidic residues" evidence="1">
    <location>
        <begin position="29"/>
        <end position="45"/>
    </location>
</feature>
<dbReference type="Proteomes" id="UP000032352">
    <property type="component" value="Chromosome pTvir"/>
</dbReference>
<evidence type="ECO:0000313" key="3">
    <source>
        <dbReference type="Proteomes" id="UP000032352"/>
    </source>
</evidence>
<reference evidence="2 3" key="2">
    <citation type="journal article" date="2022" name="Mar. Drugs">
        <title>Bioassay-Guided Fractionation Leads to the Detection of Cholic Acid Generated by the Rare Thalassomonas sp.</title>
        <authorList>
            <person name="Pheiffer F."/>
            <person name="Schneider Y.K."/>
            <person name="Hansen E.H."/>
            <person name="Andersen J.H."/>
            <person name="Isaksson J."/>
            <person name="Busche T."/>
            <person name="R C."/>
            <person name="Kalinowski J."/>
            <person name="Zyl L.V."/>
            <person name="Trindade M."/>
        </authorList>
    </citation>
    <scope>NUCLEOTIDE SEQUENCE [LARGE SCALE GENOMIC DNA]</scope>
    <source>
        <strain evidence="2 3">XOM25</strain>
    </source>
</reference>
<reference evidence="2 3" key="1">
    <citation type="journal article" date="2015" name="Genome Announc.">
        <title>Draft Genome Sequences of Marine Isolates of Thalassomonas viridans and Thalassomonas actiniarum.</title>
        <authorList>
            <person name="Olonade I."/>
            <person name="van Zyl L.J."/>
            <person name="Trindade M."/>
        </authorList>
    </citation>
    <scope>NUCLEOTIDE SEQUENCE [LARGE SCALE GENOMIC DNA]</scope>
    <source>
        <strain evidence="2 3">XOM25</strain>
    </source>
</reference>
<dbReference type="KEGG" id="tvd:SG34_030305"/>
<feature type="compositionally biased region" description="Basic and acidic residues" evidence="1">
    <location>
        <begin position="13"/>
        <end position="27"/>
    </location>
</feature>
<feature type="compositionally biased region" description="Polar residues" evidence="1">
    <location>
        <begin position="1"/>
        <end position="10"/>
    </location>
</feature>
<evidence type="ECO:0000313" key="2">
    <source>
        <dbReference type="EMBL" id="WDE09068.1"/>
    </source>
</evidence>
<dbReference type="RefSeq" id="WP_044842835.1">
    <property type="nucleotide sequence ID" value="NZ_CP059734.1"/>
</dbReference>
<feature type="region of interest" description="Disordered" evidence="1">
    <location>
        <begin position="1"/>
        <end position="45"/>
    </location>
</feature>